<keyword evidence="7 8" id="KW-0539">Nucleus</keyword>
<evidence type="ECO:0000256" key="3">
    <source>
        <dbReference type="ARBA" id="ARBA00022723"/>
    </source>
</evidence>
<evidence type="ECO:0000256" key="7">
    <source>
        <dbReference type="ARBA" id="ARBA00023242"/>
    </source>
</evidence>
<dbReference type="PROSITE" id="PS01030">
    <property type="entry name" value="RNA_POL_M_15KD"/>
    <property type="match status" value="1"/>
</dbReference>
<feature type="domain" description="TFIIS-type" evidence="11">
    <location>
        <begin position="80"/>
        <end position="119"/>
    </location>
</feature>
<feature type="binding site" evidence="9">
    <location>
        <position position="10"/>
    </location>
    <ligand>
        <name>Zn(2+)</name>
        <dbReference type="ChEBI" id="CHEBI:29105"/>
        <label>1</label>
    </ligand>
</feature>
<dbReference type="VEuPathDB" id="FungiDB:SPBR_03869"/>
<dbReference type="PANTHER" id="PTHR11239:SF14">
    <property type="entry name" value="DNA-DIRECTED RNA POLYMERASE I SUBUNIT RPA12"/>
    <property type="match status" value="1"/>
</dbReference>
<evidence type="ECO:0000256" key="4">
    <source>
        <dbReference type="ARBA" id="ARBA00022771"/>
    </source>
</evidence>
<dbReference type="Proteomes" id="UP000031575">
    <property type="component" value="Unassembled WGS sequence"/>
</dbReference>
<sequence length="122" mass="13338">MASIGSLVFCTDCGNILPLSTGSNRNLLVCRCCGAENRDTSVAKTILTESKPKDFPSPLRQKLSSVQVVEKHKVNGEATTNETCPKCGRTEVRFTTAQIRGADEGSTVFFRCDCGFRWSQNN</sequence>
<feature type="binding site" evidence="9">
    <location>
        <position position="112"/>
    </location>
    <ligand>
        <name>Zn(2+)</name>
        <dbReference type="ChEBI" id="CHEBI:29105"/>
        <label>2</label>
    </ligand>
</feature>
<comment type="function">
    <text evidence="8">DNA-dependent RNA polymerase catalyzes the transcription of DNA into RNA using the four ribonucleoside triphosphates as substrates.</text>
</comment>
<dbReference type="GO" id="GO:0003676">
    <property type="term" value="F:nucleic acid binding"/>
    <property type="evidence" value="ECO:0007669"/>
    <property type="project" value="InterPro"/>
</dbReference>
<dbReference type="CDD" id="cd10507">
    <property type="entry name" value="Zn-ribbon_RPA12"/>
    <property type="match status" value="1"/>
</dbReference>
<organism evidence="12 13">
    <name type="scientific">Sporothrix brasiliensis 5110</name>
    <dbReference type="NCBI Taxonomy" id="1398154"/>
    <lineage>
        <taxon>Eukaryota</taxon>
        <taxon>Fungi</taxon>
        <taxon>Dikarya</taxon>
        <taxon>Ascomycota</taxon>
        <taxon>Pezizomycotina</taxon>
        <taxon>Sordariomycetes</taxon>
        <taxon>Sordariomycetidae</taxon>
        <taxon>Ophiostomatales</taxon>
        <taxon>Ophiostomataceae</taxon>
        <taxon>Sporothrix</taxon>
    </lineage>
</organism>
<keyword evidence="2 8" id="KW-0240">DNA-directed RNA polymerase</keyword>
<dbReference type="GO" id="GO:0003899">
    <property type="term" value="F:DNA-directed RNA polymerase activity"/>
    <property type="evidence" value="ECO:0007669"/>
    <property type="project" value="InterPro"/>
</dbReference>
<reference evidence="12 13" key="1">
    <citation type="journal article" date="2014" name="BMC Genomics">
        <title>Comparative genomics of the major fungal agents of human and animal Sporotrichosis: Sporothrix schenckii and Sporothrix brasiliensis.</title>
        <authorList>
            <person name="Teixeira M.M."/>
            <person name="de Almeida L.G."/>
            <person name="Kubitschek-Barreira P."/>
            <person name="Alves F.L."/>
            <person name="Kioshima E.S."/>
            <person name="Abadio A.K."/>
            <person name="Fernandes L."/>
            <person name="Derengowski L.S."/>
            <person name="Ferreira K.S."/>
            <person name="Souza R.C."/>
            <person name="Ruiz J.C."/>
            <person name="de Andrade N.C."/>
            <person name="Paes H.C."/>
            <person name="Nicola A.M."/>
            <person name="Albuquerque P."/>
            <person name="Gerber A.L."/>
            <person name="Martins V.P."/>
            <person name="Peconick L.D."/>
            <person name="Neto A.V."/>
            <person name="Chaucanez C.B."/>
            <person name="Silva P.A."/>
            <person name="Cunha O.L."/>
            <person name="de Oliveira F.F."/>
            <person name="dos Santos T.C."/>
            <person name="Barros A.L."/>
            <person name="Soares M.A."/>
            <person name="de Oliveira L.M."/>
            <person name="Marini M.M."/>
            <person name="Villalobos-Duno H."/>
            <person name="Cunha M.M."/>
            <person name="de Hoog S."/>
            <person name="da Silveira J.F."/>
            <person name="Henrissat B."/>
            <person name="Nino-Vega G.A."/>
            <person name="Cisalpino P.S."/>
            <person name="Mora-Montes H.M."/>
            <person name="Almeida S.R."/>
            <person name="Stajich J.E."/>
            <person name="Lopes-Bezerra L.M."/>
            <person name="Vasconcelos A.T."/>
            <person name="Felipe M.S."/>
        </authorList>
    </citation>
    <scope>NUCLEOTIDE SEQUENCE [LARGE SCALE GENOMIC DNA]</scope>
    <source>
        <strain evidence="12 13">5110</strain>
    </source>
</reference>
<dbReference type="HOGENOM" id="CLU_093932_1_1_1"/>
<feature type="binding site" evidence="9">
    <location>
        <position position="30"/>
    </location>
    <ligand>
        <name>Zn(2+)</name>
        <dbReference type="ChEBI" id="CHEBI:29105"/>
        <label>1</label>
    </ligand>
</feature>
<feature type="binding site" evidence="9">
    <location>
        <position position="33"/>
    </location>
    <ligand>
        <name>Zn(2+)</name>
        <dbReference type="ChEBI" id="CHEBI:29105"/>
        <label>1</label>
    </ligand>
</feature>
<dbReference type="AlphaFoldDB" id="A0A0C2FUV4"/>
<dbReference type="GO" id="GO:0005736">
    <property type="term" value="C:RNA polymerase I complex"/>
    <property type="evidence" value="ECO:0007669"/>
    <property type="project" value="TreeGrafter"/>
</dbReference>
<feature type="binding site" evidence="9">
    <location>
        <position position="84"/>
    </location>
    <ligand>
        <name>Zn(2+)</name>
        <dbReference type="ChEBI" id="CHEBI:29105"/>
        <label>2</label>
    </ligand>
</feature>
<dbReference type="InterPro" id="IPR019761">
    <property type="entry name" value="DNA-dir_RNA_pol-M_15_CS"/>
</dbReference>
<dbReference type="GeneID" id="63677080"/>
<dbReference type="PANTHER" id="PTHR11239">
    <property type="entry name" value="DNA-DIRECTED RNA POLYMERASE"/>
    <property type="match status" value="1"/>
</dbReference>
<evidence type="ECO:0000313" key="13">
    <source>
        <dbReference type="Proteomes" id="UP000031575"/>
    </source>
</evidence>
<dbReference type="SUPFAM" id="SSF57783">
    <property type="entry name" value="Zinc beta-ribbon"/>
    <property type="match status" value="1"/>
</dbReference>
<dbReference type="SMART" id="SM00440">
    <property type="entry name" value="ZnF_C2C2"/>
    <property type="match status" value="1"/>
</dbReference>
<gene>
    <name evidence="12" type="ORF">SPBR_03869</name>
</gene>
<dbReference type="GO" id="GO:0008270">
    <property type="term" value="F:zinc ion binding"/>
    <property type="evidence" value="ECO:0007669"/>
    <property type="project" value="UniProtKB-KW"/>
</dbReference>
<dbReference type="InterPro" id="IPR012164">
    <property type="entry name" value="Rpa12/Rpb9/Rpc10/TFS"/>
</dbReference>
<keyword evidence="13" id="KW-1185">Reference proteome</keyword>
<feature type="zinc finger region" description="C4-type" evidence="10">
    <location>
        <begin position="10"/>
        <end position="33"/>
    </location>
</feature>
<evidence type="ECO:0000259" key="11">
    <source>
        <dbReference type="PROSITE" id="PS51133"/>
    </source>
</evidence>
<protein>
    <recommendedName>
        <fullName evidence="8">DNA-directed RNA polymerase subunit</fullName>
    </recommendedName>
</protein>
<keyword evidence="6 8" id="KW-0804">Transcription</keyword>
<dbReference type="GO" id="GO:0006363">
    <property type="term" value="P:termination of RNA polymerase I transcription"/>
    <property type="evidence" value="ECO:0007669"/>
    <property type="project" value="TreeGrafter"/>
</dbReference>
<dbReference type="InterPro" id="IPR034004">
    <property type="entry name" value="Zn_ribbon_RPA12_C"/>
</dbReference>
<dbReference type="Pfam" id="PF01096">
    <property type="entry name" value="Zn_ribbon_TFIIS"/>
    <property type="match status" value="1"/>
</dbReference>
<keyword evidence="3 9" id="KW-0479">Metal-binding</keyword>
<accession>A0A0C2FUV4</accession>
<comment type="similarity">
    <text evidence="8">Belongs to the archaeal rpoM/eukaryotic RPA12/RPB9/RPC11 RNA polymerase family.</text>
</comment>
<evidence type="ECO:0000313" key="12">
    <source>
        <dbReference type="EMBL" id="KIH94793.1"/>
    </source>
</evidence>
<dbReference type="InterPro" id="IPR001222">
    <property type="entry name" value="Znf_TFIIS"/>
</dbReference>
<dbReference type="OrthoDB" id="10056816at2759"/>
<feature type="binding site" evidence="9">
    <location>
        <position position="87"/>
    </location>
    <ligand>
        <name>Zn(2+)</name>
        <dbReference type="ChEBI" id="CHEBI:29105"/>
        <label>2</label>
    </ligand>
</feature>
<evidence type="ECO:0000256" key="8">
    <source>
        <dbReference type="PIRNR" id="PIRNR005586"/>
    </source>
</evidence>
<comment type="caution">
    <text evidence="12">The sequence shown here is derived from an EMBL/GenBank/DDBJ whole genome shotgun (WGS) entry which is preliminary data.</text>
</comment>
<evidence type="ECO:0000256" key="9">
    <source>
        <dbReference type="PIRSR" id="PIRSR005586-1"/>
    </source>
</evidence>
<evidence type="ECO:0000256" key="6">
    <source>
        <dbReference type="ARBA" id="ARBA00023163"/>
    </source>
</evidence>
<proteinExistence type="inferred from homology"/>
<dbReference type="PIRSF" id="PIRSF005586">
    <property type="entry name" value="RNApol_RpoM"/>
    <property type="match status" value="1"/>
</dbReference>
<evidence type="ECO:0000256" key="2">
    <source>
        <dbReference type="ARBA" id="ARBA00022478"/>
    </source>
</evidence>
<dbReference type="PROSITE" id="PS51133">
    <property type="entry name" value="ZF_TFIIS_2"/>
    <property type="match status" value="1"/>
</dbReference>
<dbReference type="Gene3D" id="2.20.25.10">
    <property type="match status" value="1"/>
</dbReference>
<evidence type="ECO:0000256" key="5">
    <source>
        <dbReference type="ARBA" id="ARBA00022833"/>
    </source>
</evidence>
<evidence type="ECO:0000256" key="10">
    <source>
        <dbReference type="PIRSR" id="PIRSR005586-2"/>
    </source>
</evidence>
<keyword evidence="4 10" id="KW-0863">Zinc-finger</keyword>
<evidence type="ECO:0000256" key="1">
    <source>
        <dbReference type="ARBA" id="ARBA00004604"/>
    </source>
</evidence>
<feature type="binding site" evidence="9">
    <location>
        <position position="114"/>
    </location>
    <ligand>
        <name>Zn(2+)</name>
        <dbReference type="ChEBI" id="CHEBI:29105"/>
        <label>2</label>
    </ligand>
</feature>
<keyword evidence="5 9" id="KW-0862">Zinc</keyword>
<feature type="binding site" evidence="9">
    <location>
        <position position="13"/>
    </location>
    <ligand>
        <name>Zn(2+)</name>
        <dbReference type="ChEBI" id="CHEBI:29105"/>
        <label>1</label>
    </ligand>
</feature>
<dbReference type="RefSeq" id="XP_040622803.1">
    <property type="nucleotide sequence ID" value="XM_040762159.1"/>
</dbReference>
<name>A0A0C2FUV4_9PEZI</name>
<comment type="subcellular location">
    <subcellularLocation>
        <location evidence="1">Nucleus</location>
        <location evidence="1">Nucleolus</location>
    </subcellularLocation>
</comment>
<dbReference type="EMBL" id="AWTV01000003">
    <property type="protein sequence ID" value="KIH94793.1"/>
    <property type="molecule type" value="Genomic_DNA"/>
</dbReference>